<dbReference type="FunFam" id="2.10.25.10:FF:000865">
    <property type="entry name" value="von Willebrand factor D and EGF domains"/>
    <property type="match status" value="1"/>
</dbReference>
<feature type="disulfide bond" evidence="6">
    <location>
        <begin position="1260"/>
        <end position="1269"/>
    </location>
</feature>
<keyword evidence="5 6" id="KW-1015">Disulfide bond</keyword>
<dbReference type="EMBL" id="JAHDVG010000474">
    <property type="protein sequence ID" value="KAH1178044.1"/>
    <property type="molecule type" value="Genomic_DNA"/>
</dbReference>
<dbReference type="Proteomes" id="UP000827986">
    <property type="component" value="Unassembled WGS sequence"/>
</dbReference>
<dbReference type="FunFam" id="2.10.25.10:FF:000595">
    <property type="entry name" value="von Willebrand factor D and EGF domain-containing protein"/>
    <property type="match status" value="1"/>
</dbReference>
<dbReference type="InterPro" id="IPR000152">
    <property type="entry name" value="EGF-type_Asp/Asn_hydroxyl_site"/>
</dbReference>
<dbReference type="PROSITE" id="PS01186">
    <property type="entry name" value="EGF_2"/>
    <property type="match status" value="4"/>
</dbReference>
<gene>
    <name evidence="11" type="ORF">KIL84_011746</name>
</gene>
<dbReference type="GO" id="GO:0005509">
    <property type="term" value="F:calcium ion binding"/>
    <property type="evidence" value="ECO:0007669"/>
    <property type="project" value="InterPro"/>
</dbReference>
<dbReference type="PROSITE" id="PS00022">
    <property type="entry name" value="EGF_1"/>
    <property type="match status" value="6"/>
</dbReference>
<feature type="disulfide bond" evidence="6">
    <location>
        <begin position="1699"/>
        <end position="1709"/>
    </location>
</feature>
<evidence type="ECO:0000259" key="10">
    <source>
        <dbReference type="PROSITE" id="PS51233"/>
    </source>
</evidence>
<feature type="chain" id="PRO_5039128431" description="von Willebrand factor D and EGF domain-containing protein" evidence="8">
    <location>
        <begin position="28"/>
        <end position="1929"/>
    </location>
</feature>
<dbReference type="InterPro" id="IPR018097">
    <property type="entry name" value="EGF_Ca-bd_CS"/>
</dbReference>
<keyword evidence="3" id="KW-0677">Repeat</keyword>
<dbReference type="FunFam" id="2.10.25.10:FF:000490">
    <property type="entry name" value="von Willebrand factor D and EGF domain-containing protein"/>
    <property type="match status" value="1"/>
</dbReference>
<comment type="caution">
    <text evidence="6">Lacks conserved residue(s) required for the propagation of feature annotation.</text>
</comment>
<feature type="domain" description="EGF-like" evidence="9">
    <location>
        <begin position="1888"/>
        <end position="1919"/>
    </location>
</feature>
<evidence type="ECO:0000256" key="3">
    <source>
        <dbReference type="ARBA" id="ARBA00022737"/>
    </source>
</evidence>
<feature type="signal peptide" evidence="8">
    <location>
        <begin position="1"/>
        <end position="27"/>
    </location>
</feature>
<dbReference type="SUPFAM" id="SSF57196">
    <property type="entry name" value="EGF/Laminin"/>
    <property type="match status" value="1"/>
</dbReference>
<dbReference type="Pfam" id="PF00094">
    <property type="entry name" value="VWD"/>
    <property type="match status" value="1"/>
</dbReference>
<feature type="compositionally biased region" description="Polar residues" evidence="7">
    <location>
        <begin position="737"/>
        <end position="746"/>
    </location>
</feature>
<reference evidence="11" key="1">
    <citation type="submission" date="2021-09" db="EMBL/GenBank/DDBJ databases">
        <title>The genome of Mauremys mutica provides insights into the evolution of semi-aquatic lifestyle.</title>
        <authorList>
            <person name="Gong S."/>
            <person name="Gao Y."/>
        </authorList>
    </citation>
    <scope>NUCLEOTIDE SEQUENCE</scope>
    <source>
        <strain evidence="11">MM-2020</strain>
        <tissue evidence="11">Muscle</tissue>
    </source>
</reference>
<dbReference type="Pfam" id="PF26129">
    <property type="entry name" value="Vwde"/>
    <property type="match status" value="1"/>
</dbReference>
<feature type="disulfide bond" evidence="6">
    <location>
        <begin position="1749"/>
        <end position="1758"/>
    </location>
</feature>
<feature type="compositionally biased region" description="Polar residues" evidence="7">
    <location>
        <begin position="709"/>
        <end position="729"/>
    </location>
</feature>
<dbReference type="SUPFAM" id="SSF57184">
    <property type="entry name" value="Growth factor receptor domain"/>
    <property type="match status" value="1"/>
</dbReference>
<dbReference type="Gene3D" id="2.60.120.260">
    <property type="entry name" value="Galactose-binding domain-like"/>
    <property type="match status" value="1"/>
</dbReference>
<dbReference type="CDD" id="cd00054">
    <property type="entry name" value="EGF_CA"/>
    <property type="match status" value="3"/>
</dbReference>
<dbReference type="GO" id="GO:0005102">
    <property type="term" value="F:signaling receptor binding"/>
    <property type="evidence" value="ECO:0007669"/>
    <property type="project" value="TreeGrafter"/>
</dbReference>
<feature type="compositionally biased region" description="Basic residues" evidence="7">
    <location>
        <begin position="747"/>
        <end position="763"/>
    </location>
</feature>
<organism evidence="11 12">
    <name type="scientific">Mauremys mutica</name>
    <name type="common">yellowpond turtle</name>
    <dbReference type="NCBI Taxonomy" id="74926"/>
    <lineage>
        <taxon>Eukaryota</taxon>
        <taxon>Metazoa</taxon>
        <taxon>Chordata</taxon>
        <taxon>Craniata</taxon>
        <taxon>Vertebrata</taxon>
        <taxon>Euteleostomi</taxon>
        <taxon>Archelosauria</taxon>
        <taxon>Testudinata</taxon>
        <taxon>Testudines</taxon>
        <taxon>Cryptodira</taxon>
        <taxon>Durocryptodira</taxon>
        <taxon>Testudinoidea</taxon>
        <taxon>Geoemydidae</taxon>
        <taxon>Geoemydinae</taxon>
        <taxon>Mauremys</taxon>
    </lineage>
</organism>
<dbReference type="PANTHER" id="PTHR14949:SF53">
    <property type="entry name" value="VON WILLEBRAND FACTOR D AND EGF DOMAIN-CONTAINING PROTEIN"/>
    <property type="match status" value="1"/>
</dbReference>
<dbReference type="PANTHER" id="PTHR14949">
    <property type="entry name" value="EGF-LIKE-DOMAIN, MULTIPLE 7, 8"/>
    <property type="match status" value="1"/>
</dbReference>
<feature type="domain" description="EGF-like" evidence="9">
    <location>
        <begin position="1728"/>
        <end position="1759"/>
    </location>
</feature>
<dbReference type="SMART" id="SM00216">
    <property type="entry name" value="VWD"/>
    <property type="match status" value="1"/>
</dbReference>
<comment type="caution">
    <text evidence="11">The sequence shown here is derived from an EMBL/GenBank/DDBJ whole genome shotgun (WGS) entry which is preliminary data.</text>
</comment>
<evidence type="ECO:0000256" key="1">
    <source>
        <dbReference type="ARBA" id="ARBA00022536"/>
    </source>
</evidence>
<evidence type="ECO:0000313" key="11">
    <source>
        <dbReference type="EMBL" id="KAH1178044.1"/>
    </source>
</evidence>
<feature type="disulfide bond" evidence="6">
    <location>
        <begin position="1909"/>
        <end position="1918"/>
    </location>
</feature>
<dbReference type="PROSITE" id="PS51233">
    <property type="entry name" value="VWFD"/>
    <property type="match status" value="1"/>
</dbReference>
<feature type="disulfide bond" evidence="6">
    <location>
        <begin position="1877"/>
        <end position="1886"/>
    </location>
</feature>
<feature type="domain" description="EGF-like" evidence="9">
    <location>
        <begin position="1855"/>
        <end position="1887"/>
    </location>
</feature>
<feature type="region of interest" description="Disordered" evidence="7">
    <location>
        <begin position="698"/>
        <end position="763"/>
    </location>
</feature>
<accession>A0A9D3XA84</accession>
<feature type="disulfide bond" evidence="6">
    <location>
        <begin position="1891"/>
        <end position="1901"/>
    </location>
</feature>
<dbReference type="PROSITE" id="PS50026">
    <property type="entry name" value="EGF_3"/>
    <property type="match status" value="7"/>
</dbReference>
<feature type="domain" description="VWFD" evidence="10">
    <location>
        <begin position="431"/>
        <end position="615"/>
    </location>
</feature>
<evidence type="ECO:0000256" key="5">
    <source>
        <dbReference type="ARBA" id="ARBA00023157"/>
    </source>
</evidence>
<evidence type="ECO:0000259" key="9">
    <source>
        <dbReference type="PROSITE" id="PS50026"/>
    </source>
</evidence>
<feature type="disulfide bond" evidence="6">
    <location>
        <begin position="1223"/>
        <end position="1232"/>
    </location>
</feature>
<sequence>MQLPALRAWPLRLGLVLLSLKAAPCQQALECYPGGHQILQSPYRSVDFDSSQLQQSAIQDLICDHSLRPGWYRFLIFDKPAEMPTKCVEMNHCGTQAPIWLSLTESESMPPPGEIKQLTACATWQFFFSATKDCCLFRIPVSVRNCGEFFVYLLQPTQGCMGYCAEEAKPQTCNPGEVKTQGVCNSRLSPSSSPSPSPPPPTSLEIVAELVEASVYLRCTFDVPLTNSSVGFIVTWSRLASEDFKEELRRETTVQAFSLLELDGISLRLGDRIFCSSSTFFLEKPDIQSPPVESSEFFAGIKLHPESLNISEDGKEYRLTIESRIPIPCPKFSQLENDCKISLKLNTIDEGKEQLGLNLALSSCDVDLLQKPCINGTCSQVIVHFTAVTDFAQDGDRVTKIMVEPILSDNFLWNHYIPEGIQITIKDLPSAYCYSFTDPHIITFDGRLYDNFKTGTFVLYKSTSRDSEVHVRQWDCGSLHFPASCNCGFVAKEGSDIIAFDMCSGQLHESLPHLSVKSRDITGSNIRIIESYLGRKVTISFSSGAFIRADVSDWGMSVTLRAPSSDYKNTLGLCGTFDGDAENDYHTVNGIEIPKNSNAHLTFINEWRILPGDSLFDKIPGSLSSSKKTPFCSCTVDDAGLYQSVNKLDSVSQTEFASSCKESENVKFLSLIPGLDVTAEYFSSVDLIRHLSRRASSHEKDSSALLSGEDQSVNQTKHHTQTLAHTAINSREHTGTEKQGSLSLGSRRNKQKHDSHLHKRQPVRNRWKRQHYYEYLSVFPFQSLSQMDLEGFTYFFPEDHTPDTHQEFFPSWPTPSGLTESNALALCKQTIANSSIGRSCTALLGRRIEDTVDMCVKDLLLKDDLSWSEAGMALLENECEKRVLEEINYNTQGFQGSIEDLLLALKCPNLCSGNGQCVEWGCSCFQGFSSYDCSVLSDQVPEITELENDGLCDVRQYDCTSVRAFGQGFRESPSLKCEIIKLQYSNSKWILGEPVFTLSAFQNTRTVDCQLPTDGQQSDVMDQVDDKPIARWQIKISNDGFIYSNPKTMTLFDGACQKCEPQANGLCTLKEKTCNIDGLCYGEGDTNPTSPCLLCRPDISKLTWSVTENNEPPVLQTLQGKLQTFYGENFVYQFMASDPEGSAILFMLDSGPEGASLSPSGLLIWKAVAKSSQKLTFSLTDDCNAETKVIIEVNVKSCDCLNGGSCVTNIHFPSGSGKYLCVCLPGFDGDLCQVNFDDCKSNPCGIGRCVDGINSYYCECTLGLQGRDCQEDIDECASKPCFPGVFCFNTFGSYYCGPCPKGLRGDGKICHGKITFPCNTSTWGQFSHQCEVELPPDCCGIWKGPIKAILPAQFGALAILTSTPFMPSLTLEGQEGLTEGGQGTRRSSERLRIWPFISMCIMKNSNIQLLETSIERVPNATSFTPSPTDVVESFIFVQRASSTPSTSTVKTNTLWKRINSQITTFGQSARTRYIGHTFTAINNQLDNTGESSAVNTMTMPSFRNSPVLHDKTTMTQSEAYNPLETSKETFLSSKTNIPSIMSRVLKGGNSHKVQHSSVKHNDSLLRSGFVGITDPPKVPGTDQESDATAVPKALTCADLLCFPGVLCKPSHDGSFICGRCPYGYYGDGVTCRAICRHACGKNMECMAPNICKCKSGYSGYNCKSAVCQPDCKNHGKCTKPNVCECPPGYSGSTCEEAHCNPPCQHGGTCLARNLCTCPYGFVGPRCETMVCNRHCENGGECLTPDVCQCKAGWYGPTCSTAMCDPVCLNGGSCTKPNVCLCPNGFFGAQCQNAVCYPPCKNGGHCMRNNVCTCPDGYTGRRCEKSVCDPMCMNGGRCVGPNICSCPSGWRGKRCNTPICLQKCKNGGECIGPSMCHCLPQWEGVQCQKPVCSQKCLFGGRCVQPNVCSCRPGYTGVTCAKKLQVQRHHG</sequence>
<dbReference type="InterPro" id="IPR000742">
    <property type="entry name" value="EGF"/>
</dbReference>
<dbReference type="PROSITE" id="PS01187">
    <property type="entry name" value="EGF_CA"/>
    <property type="match status" value="2"/>
</dbReference>
<dbReference type="SMART" id="SM00181">
    <property type="entry name" value="EGF"/>
    <property type="match status" value="14"/>
</dbReference>
<dbReference type="Pfam" id="PF07974">
    <property type="entry name" value="EGF_2"/>
    <property type="match status" value="1"/>
</dbReference>
<dbReference type="InterPro" id="IPR001881">
    <property type="entry name" value="EGF-like_Ca-bd_dom"/>
</dbReference>
<dbReference type="Gene3D" id="2.10.25.10">
    <property type="entry name" value="Laminin"/>
    <property type="match status" value="11"/>
</dbReference>
<feature type="disulfide bond" evidence="6">
    <location>
        <begin position="1859"/>
        <end position="1869"/>
    </location>
</feature>
<evidence type="ECO:0000256" key="2">
    <source>
        <dbReference type="ARBA" id="ARBA00022729"/>
    </source>
</evidence>
<dbReference type="InterPro" id="IPR001846">
    <property type="entry name" value="VWF_type-D"/>
</dbReference>
<name>A0A9D3XA84_9SAUR</name>
<dbReference type="GO" id="GO:0009986">
    <property type="term" value="C:cell surface"/>
    <property type="evidence" value="ECO:0007669"/>
    <property type="project" value="TreeGrafter"/>
</dbReference>
<feature type="domain" description="EGF-like" evidence="9">
    <location>
        <begin position="1235"/>
        <end position="1270"/>
    </location>
</feature>
<feature type="disulfide bond" evidence="6">
    <location>
        <begin position="1795"/>
        <end position="1805"/>
    </location>
</feature>
<feature type="disulfide bond" evidence="6">
    <location>
        <begin position="1717"/>
        <end position="1726"/>
    </location>
</feature>
<dbReference type="FunFam" id="2.10.25.10:FF:000499">
    <property type="entry name" value="Predicted protein"/>
    <property type="match status" value="1"/>
</dbReference>
<evidence type="ECO:0000256" key="8">
    <source>
        <dbReference type="SAM" id="SignalP"/>
    </source>
</evidence>
<keyword evidence="2 8" id="KW-0732">Signal</keyword>
<feature type="disulfide bond" evidence="6">
    <location>
        <begin position="1731"/>
        <end position="1741"/>
    </location>
</feature>
<feature type="domain" description="EGF-like" evidence="9">
    <location>
        <begin position="1791"/>
        <end position="1823"/>
    </location>
</feature>
<dbReference type="Pfam" id="PF25024">
    <property type="entry name" value="EGF_TEN"/>
    <property type="match status" value="1"/>
</dbReference>
<dbReference type="Pfam" id="PF25776">
    <property type="entry name" value="Ig_VWDE"/>
    <property type="match status" value="1"/>
</dbReference>
<evidence type="ECO:0008006" key="13">
    <source>
        <dbReference type="Google" id="ProtNLM"/>
    </source>
</evidence>
<dbReference type="GO" id="GO:0005576">
    <property type="term" value="C:extracellular region"/>
    <property type="evidence" value="ECO:0007669"/>
    <property type="project" value="TreeGrafter"/>
</dbReference>
<evidence type="ECO:0000313" key="12">
    <source>
        <dbReference type="Proteomes" id="UP000827986"/>
    </source>
</evidence>
<keyword evidence="4" id="KW-0175">Coiled coil</keyword>
<dbReference type="InterPro" id="IPR013111">
    <property type="entry name" value="EGF_extracell"/>
</dbReference>
<dbReference type="InterPro" id="IPR057885">
    <property type="entry name" value="Ig_VWDE"/>
</dbReference>
<evidence type="ECO:0000256" key="4">
    <source>
        <dbReference type="ARBA" id="ARBA00023054"/>
    </source>
</evidence>
<dbReference type="FunFam" id="2.10.25.10:FF:000488">
    <property type="entry name" value="von Willebrand factor D and EGF domains"/>
    <property type="match status" value="1"/>
</dbReference>
<evidence type="ECO:0000256" key="6">
    <source>
        <dbReference type="PROSITE-ProRule" id="PRU00076"/>
    </source>
</evidence>
<dbReference type="InterPro" id="IPR058727">
    <property type="entry name" value="Helical_Vwde"/>
</dbReference>
<feature type="domain" description="EGF-like" evidence="9">
    <location>
        <begin position="1194"/>
        <end position="1233"/>
    </location>
</feature>
<feature type="domain" description="EGF-like" evidence="9">
    <location>
        <begin position="1695"/>
        <end position="1727"/>
    </location>
</feature>
<keyword evidence="12" id="KW-1185">Reference proteome</keyword>
<dbReference type="InterPro" id="IPR009030">
    <property type="entry name" value="Growth_fac_rcpt_cys_sf"/>
</dbReference>
<dbReference type="SMART" id="SM00179">
    <property type="entry name" value="EGF_CA"/>
    <property type="match status" value="2"/>
</dbReference>
<evidence type="ECO:0000256" key="7">
    <source>
        <dbReference type="SAM" id="MobiDB-lite"/>
    </source>
</evidence>
<dbReference type="PROSITE" id="PS00010">
    <property type="entry name" value="ASX_HYDROXYL"/>
    <property type="match status" value="1"/>
</dbReference>
<dbReference type="InterPro" id="IPR050969">
    <property type="entry name" value="Dev_Signal_Modulators"/>
</dbReference>
<feature type="disulfide bond" evidence="6">
    <location>
        <begin position="1239"/>
        <end position="1249"/>
    </location>
</feature>
<keyword evidence="1 6" id="KW-0245">EGF-like domain</keyword>
<proteinExistence type="predicted"/>
<feature type="disulfide bond" evidence="6">
    <location>
        <begin position="1813"/>
        <end position="1822"/>
    </location>
</feature>
<protein>
    <recommendedName>
        <fullName evidence="13">von Willebrand factor D and EGF domain-containing protein</fullName>
    </recommendedName>
</protein>